<dbReference type="PANTHER" id="PTHR46865:SF7">
    <property type="entry name" value="MONOOXYGENASE, PUTATIVE (AFU_ORTHOLOGUE AFUA_8G07040)-RELATED"/>
    <property type="match status" value="1"/>
</dbReference>
<dbReference type="InterPro" id="IPR036188">
    <property type="entry name" value="FAD/NAD-bd_sf"/>
</dbReference>
<evidence type="ECO:0000313" key="5">
    <source>
        <dbReference type="EMBL" id="KAJ4389629.1"/>
    </source>
</evidence>
<evidence type="ECO:0000256" key="2">
    <source>
        <dbReference type="ARBA" id="ARBA00022827"/>
    </source>
</evidence>
<sequence>MAPLKVLIVGGGITGPALGFWLAKLQCDITIIERAPDLRASGQQIDIRGQGVTCMRRMGLERDVRDKVVDEQGFKLIDVHGRTKAVFEANKTGQGKQSFTSEFEIMRGDLVRILYGKTKDTCKYVFGTSVEDFEQRGDGVWVKFSDGKEEEFDLLVGADGQGSRTRRKMLGPNATDPFKSLDLYLSYYTVPKTDKDENYAVALLLPGRRVVSTRVDNPKTMQVYLGISDPNAELKELDAALKAGDMEKQKEIYLDLFKDVGWETPRLLDGLKNHPLAKDFYSQRVGQVKMDKPWSKGRVVLLGDAALLPFSGSTGSEDHGQVLDAALESYEKTLRPFVDKTQKLPPGVPGIVYADTEWGVWIRTFLVGLLSTLRIFKLVERFSSDDFGGGWKLPDYPELKYEID</sequence>
<dbReference type="InterPro" id="IPR051704">
    <property type="entry name" value="FAD_aromatic-hydroxylase"/>
</dbReference>
<dbReference type="Proteomes" id="UP001140453">
    <property type="component" value="Unassembled WGS sequence"/>
</dbReference>
<dbReference type="EMBL" id="JAPEVB010000004">
    <property type="protein sequence ID" value="KAJ4389629.1"/>
    <property type="molecule type" value="Genomic_DNA"/>
</dbReference>
<comment type="caution">
    <text evidence="5">The sequence shown here is derived from an EMBL/GenBank/DDBJ whole genome shotgun (WGS) entry which is preliminary data.</text>
</comment>
<evidence type="ECO:0000256" key="3">
    <source>
        <dbReference type="ARBA" id="ARBA00023002"/>
    </source>
</evidence>
<dbReference type="PRINTS" id="PR00420">
    <property type="entry name" value="RNGMNOXGNASE"/>
</dbReference>
<evidence type="ECO:0000259" key="4">
    <source>
        <dbReference type="Pfam" id="PF01494"/>
    </source>
</evidence>
<reference evidence="5" key="1">
    <citation type="submission" date="2022-10" db="EMBL/GenBank/DDBJ databases">
        <title>Tapping the CABI collections for fungal endophytes: first genome assemblies for Collariella, Neodidymelliopsis, Ascochyta clinopodiicola, Didymella pomorum, Didymosphaeria variabile, Neocosmospora piperis and Neocucurbitaria cava.</title>
        <authorList>
            <person name="Hill R."/>
        </authorList>
    </citation>
    <scope>NUCLEOTIDE SEQUENCE</scope>
    <source>
        <strain evidence="5">IMI 355082</strain>
    </source>
</reference>
<evidence type="ECO:0000313" key="6">
    <source>
        <dbReference type="Proteomes" id="UP001140453"/>
    </source>
</evidence>
<dbReference type="Gene3D" id="3.50.50.60">
    <property type="entry name" value="FAD/NAD(P)-binding domain"/>
    <property type="match status" value="1"/>
</dbReference>
<organism evidence="5 6">
    <name type="scientific">Gnomoniopsis smithogilvyi</name>
    <dbReference type="NCBI Taxonomy" id="1191159"/>
    <lineage>
        <taxon>Eukaryota</taxon>
        <taxon>Fungi</taxon>
        <taxon>Dikarya</taxon>
        <taxon>Ascomycota</taxon>
        <taxon>Pezizomycotina</taxon>
        <taxon>Sordariomycetes</taxon>
        <taxon>Sordariomycetidae</taxon>
        <taxon>Diaporthales</taxon>
        <taxon>Gnomoniaceae</taxon>
        <taxon>Gnomoniopsis</taxon>
    </lineage>
</organism>
<dbReference type="OrthoDB" id="655030at2759"/>
<gene>
    <name evidence="5" type="ORF">N0V93_007100</name>
</gene>
<dbReference type="SUPFAM" id="SSF51905">
    <property type="entry name" value="FAD/NAD(P)-binding domain"/>
    <property type="match status" value="1"/>
</dbReference>
<accession>A0A9W9CVC3</accession>
<keyword evidence="3" id="KW-0560">Oxidoreductase</keyword>
<dbReference type="GO" id="GO:0071949">
    <property type="term" value="F:FAD binding"/>
    <property type="evidence" value="ECO:0007669"/>
    <property type="project" value="InterPro"/>
</dbReference>
<feature type="domain" description="FAD-binding" evidence="4">
    <location>
        <begin position="5"/>
        <end position="306"/>
    </location>
</feature>
<name>A0A9W9CVC3_9PEZI</name>
<keyword evidence="1" id="KW-0285">Flavoprotein</keyword>
<protein>
    <recommendedName>
        <fullName evidence="4">FAD-binding domain-containing protein</fullName>
    </recommendedName>
</protein>
<keyword evidence="6" id="KW-1185">Reference proteome</keyword>
<dbReference type="Pfam" id="PF01494">
    <property type="entry name" value="FAD_binding_3"/>
    <property type="match status" value="1"/>
</dbReference>
<evidence type="ECO:0000256" key="1">
    <source>
        <dbReference type="ARBA" id="ARBA00022630"/>
    </source>
</evidence>
<proteinExistence type="predicted"/>
<keyword evidence="2" id="KW-0274">FAD</keyword>
<dbReference type="PANTHER" id="PTHR46865">
    <property type="entry name" value="OXIDOREDUCTASE-RELATED"/>
    <property type="match status" value="1"/>
</dbReference>
<dbReference type="InterPro" id="IPR002938">
    <property type="entry name" value="FAD-bd"/>
</dbReference>
<dbReference type="GO" id="GO:0016491">
    <property type="term" value="F:oxidoreductase activity"/>
    <property type="evidence" value="ECO:0007669"/>
    <property type="project" value="UniProtKB-KW"/>
</dbReference>
<dbReference type="AlphaFoldDB" id="A0A9W9CVC3"/>